<comment type="similarity">
    <text evidence="3 13">Belongs to the glycosyl hydrolase 47 family.</text>
</comment>
<dbReference type="Gene3D" id="1.50.10.10">
    <property type="match status" value="1"/>
</dbReference>
<keyword evidence="17" id="KW-1185">Reference proteome</keyword>
<name>A0AAN6JI68_9BASI</name>
<keyword evidence="5 13" id="KW-0378">Hydrolase</keyword>
<dbReference type="PANTHER" id="PTHR11742">
    <property type="entry name" value="MANNOSYL-OLIGOSACCHARIDE ALPHA-1,2-MANNOSIDASE-RELATED"/>
    <property type="match status" value="1"/>
</dbReference>
<keyword evidence="13 16" id="KW-0326">Glycosidase</keyword>
<evidence type="ECO:0000256" key="5">
    <source>
        <dbReference type="ARBA" id="ARBA00022801"/>
    </source>
</evidence>
<feature type="region of interest" description="Disordered" evidence="14">
    <location>
        <begin position="1"/>
        <end position="60"/>
    </location>
</feature>
<feature type="active site" evidence="10">
    <location>
        <position position="589"/>
    </location>
</feature>
<feature type="compositionally biased region" description="Low complexity" evidence="14">
    <location>
        <begin position="119"/>
        <end position="130"/>
    </location>
</feature>
<evidence type="ECO:0000256" key="12">
    <source>
        <dbReference type="PIRSR" id="PIRSR601382-3"/>
    </source>
</evidence>
<evidence type="ECO:0000256" key="3">
    <source>
        <dbReference type="ARBA" id="ARBA00007658"/>
    </source>
</evidence>
<evidence type="ECO:0000256" key="1">
    <source>
        <dbReference type="ARBA" id="ARBA00001913"/>
    </source>
</evidence>
<dbReference type="GO" id="GO:0005975">
    <property type="term" value="P:carbohydrate metabolic process"/>
    <property type="evidence" value="ECO:0007669"/>
    <property type="project" value="InterPro"/>
</dbReference>
<sequence length="700" mass="76972">MASEARKRSKGGSAASASNAPGNKANGTTKKANSGAAGNGNGKKPSKAAGGGRDADNADAEPKRSRVGLFLFIFGIVFLFVFQSHILPPHLAELLGLAPPAYQGDTDAKAAAAASSSAGAAGKAGTGTAAPQHKESSADKPQATDQAIPKFYGNLQFPPPAVRPLPSSPIRGADKEKQAAIVQAFKHSWSAYERDAWGSDEYHPHSKHGSNLSHVNVELGGGGMGYTILDSLDSLLLLGLSEEYERARDWVKKDLTFEREGKFNVFETTIRNLGGLLSAHALCSSEDSRHSQHCDEGDADLYLRRAIELADKLRPAFKTPTGIPLREINLMTGEAWPDMDNWNSSSLAEGTTIQLEFKYLSHLADDRSLWELAERPMGSVFEAMTKSGMSGLAPIFISPFTGQFLPSEVRLGSRGDSFYEYLLKQWIQTARKETVYREQYELSMTSIKQFLLRNGTVTDPPLLFTVELRPVLHHGKPTVQMIPKQDHLVCFIGGSFMLGATHGAPLPIVDIADVQSQYYWALEDWVVGHELIRTCVDTYKQTSTGLGAEIVMFNVPGYVQEPFDRDWYIKKPAAGQPPLLDARNILRPETVESLFIAFQLTGDEQYREWGWEIFQAFEKHCKVESGGYASIDDVDAADGKPEQVNKMETFWLSETLKYLYLLFSDQDVLPLTDWVFNTEAHPLPVFTPKFPTGVASQTNN</sequence>
<keyword evidence="6 11" id="KW-0106">Calcium</keyword>
<evidence type="ECO:0000256" key="9">
    <source>
        <dbReference type="ARBA" id="ARBA00048605"/>
    </source>
</evidence>
<dbReference type="GO" id="GO:0005509">
    <property type="term" value="F:calcium ion binding"/>
    <property type="evidence" value="ECO:0007669"/>
    <property type="project" value="InterPro"/>
</dbReference>
<evidence type="ECO:0000256" key="11">
    <source>
        <dbReference type="PIRSR" id="PIRSR601382-2"/>
    </source>
</evidence>
<dbReference type="InterPro" id="IPR036026">
    <property type="entry name" value="Seven-hairpin_glycosidases"/>
</dbReference>
<keyword evidence="4 11" id="KW-0479">Metal-binding</keyword>
<evidence type="ECO:0000256" key="13">
    <source>
        <dbReference type="RuleBase" id="RU361193"/>
    </source>
</evidence>
<dbReference type="InterPro" id="IPR001382">
    <property type="entry name" value="Glyco_hydro_47"/>
</dbReference>
<feature type="binding site" evidence="11">
    <location>
        <position position="678"/>
    </location>
    <ligand>
        <name>Ca(2+)</name>
        <dbReference type="ChEBI" id="CHEBI:29108"/>
    </ligand>
</feature>
<evidence type="ECO:0000256" key="4">
    <source>
        <dbReference type="ARBA" id="ARBA00022723"/>
    </source>
</evidence>
<feature type="compositionally biased region" description="Low complexity" evidence="14">
    <location>
        <begin position="11"/>
        <end position="36"/>
    </location>
</feature>
<dbReference type="InterPro" id="IPR050749">
    <property type="entry name" value="Glycosyl_Hydrolase_47"/>
</dbReference>
<dbReference type="GO" id="GO:0005783">
    <property type="term" value="C:endoplasmic reticulum"/>
    <property type="evidence" value="ECO:0007669"/>
    <property type="project" value="TreeGrafter"/>
</dbReference>
<feature type="active site" description="Proton donor" evidence="10">
    <location>
        <position position="267"/>
    </location>
</feature>
<keyword evidence="7 12" id="KW-1015">Disulfide bond</keyword>
<feature type="active site" evidence="10">
    <location>
        <position position="416"/>
    </location>
</feature>
<evidence type="ECO:0000256" key="15">
    <source>
        <dbReference type="SAM" id="Phobius"/>
    </source>
</evidence>
<proteinExistence type="inferred from homology"/>
<keyword evidence="15" id="KW-0472">Membrane</keyword>
<feature type="region of interest" description="Disordered" evidence="14">
    <location>
        <begin position="119"/>
        <end position="143"/>
    </location>
</feature>
<dbReference type="GO" id="GO:0036503">
    <property type="term" value="P:ERAD pathway"/>
    <property type="evidence" value="ECO:0007669"/>
    <property type="project" value="UniProtKB-ARBA"/>
</dbReference>
<dbReference type="Proteomes" id="UP001176521">
    <property type="component" value="Unassembled WGS sequence"/>
</dbReference>
<dbReference type="Pfam" id="PF01532">
    <property type="entry name" value="Glyco_hydro_47"/>
    <property type="match status" value="1"/>
</dbReference>
<evidence type="ECO:0000256" key="14">
    <source>
        <dbReference type="SAM" id="MobiDB-lite"/>
    </source>
</evidence>
<feature type="transmembrane region" description="Helical" evidence="15">
    <location>
        <begin position="67"/>
        <end position="87"/>
    </location>
</feature>
<feature type="compositionally biased region" description="Pro residues" evidence="14">
    <location>
        <begin position="157"/>
        <end position="167"/>
    </location>
</feature>
<evidence type="ECO:0000256" key="6">
    <source>
        <dbReference type="ARBA" id="ARBA00022837"/>
    </source>
</evidence>
<keyword evidence="15" id="KW-0812">Transmembrane</keyword>
<dbReference type="PRINTS" id="PR00747">
    <property type="entry name" value="GLYHDRLASE47"/>
</dbReference>
<feature type="disulfide bond" evidence="12">
    <location>
        <begin position="490"/>
        <end position="535"/>
    </location>
</feature>
<evidence type="ECO:0000313" key="16">
    <source>
        <dbReference type="EMBL" id="KAK0523226.1"/>
    </source>
</evidence>
<dbReference type="SUPFAM" id="SSF48225">
    <property type="entry name" value="Seven-hairpin glycosidases"/>
    <property type="match status" value="1"/>
</dbReference>
<reference evidence="16" key="1">
    <citation type="journal article" date="2023" name="PhytoFront">
        <title>Draft Genome Resources of Seven Strains of Tilletia horrida, Causal Agent of Kernel Smut of Rice.</title>
        <authorList>
            <person name="Khanal S."/>
            <person name="Antony Babu S."/>
            <person name="Zhou X.G."/>
        </authorList>
    </citation>
    <scope>NUCLEOTIDE SEQUENCE</scope>
    <source>
        <strain evidence="16">TX3</strain>
    </source>
</reference>
<evidence type="ECO:0000256" key="2">
    <source>
        <dbReference type="ARBA" id="ARBA00004922"/>
    </source>
</evidence>
<comment type="catalytic activity">
    <reaction evidence="9">
        <text>N(4)-(alpha-D-Man-(1-&gt;2)-alpha-D-Man-(1-&gt;2)-alpha-D-Man-(1-&gt;3)-[alpha-D-Man-(1-&gt;2)-alpha-D-Man-(1-&gt;3)-[alpha-D-Man-(1-&gt;2)-alpha-D-Man-(1-&gt;6)]-alpha-D-Man-(1-&gt;6)]-beta-D-Man-(1-&gt;4)-beta-D-GlcNAc-(1-&gt;4)-beta-D-GlcNAc)-L-asparaginyl-[protein] (N-glucan mannose isomer 9A1,2,3B1,2,3) + 4 H2O = N(4)-(alpha-D-Man-(1-&gt;3)-[alpha-D-Man-(1-&gt;3)-[alpha-D-Man-(1-&gt;6)]-alpha-D-Man-(1-&gt;6)]-beta-D-Man-(1-&gt;4)-beta-D-GlcNAc-(1-&gt;4)-beta-D-GlcNAc)-L-asparaginyl-[protein] (N-glucan mannose isomer 5A1,2) + 4 beta-D-mannose</text>
        <dbReference type="Rhea" id="RHEA:56008"/>
        <dbReference type="Rhea" id="RHEA-COMP:14356"/>
        <dbReference type="Rhea" id="RHEA-COMP:14367"/>
        <dbReference type="ChEBI" id="CHEBI:15377"/>
        <dbReference type="ChEBI" id="CHEBI:28563"/>
        <dbReference type="ChEBI" id="CHEBI:59087"/>
        <dbReference type="ChEBI" id="CHEBI:139493"/>
        <dbReference type="EC" id="3.2.1.113"/>
    </reaction>
</comment>
<comment type="caution">
    <text evidence="16">The sequence shown here is derived from an EMBL/GenBank/DDBJ whole genome shotgun (WGS) entry which is preliminary data.</text>
</comment>
<protein>
    <recommendedName>
        <fullName evidence="13">alpha-1,2-Mannosidase</fullName>
        <ecNumber evidence="13">3.2.1.-</ecNumber>
    </recommendedName>
</protein>
<dbReference type="InterPro" id="IPR012341">
    <property type="entry name" value="6hp_glycosidase-like_sf"/>
</dbReference>
<evidence type="ECO:0000313" key="17">
    <source>
        <dbReference type="Proteomes" id="UP001176521"/>
    </source>
</evidence>
<dbReference type="EMBL" id="JAPDMQ010000529">
    <property type="protein sequence ID" value="KAK0523226.1"/>
    <property type="molecule type" value="Genomic_DNA"/>
</dbReference>
<comment type="pathway">
    <text evidence="2">Protein modification; protein glycosylation.</text>
</comment>
<dbReference type="AlphaFoldDB" id="A0AAN6JI68"/>
<evidence type="ECO:0000256" key="8">
    <source>
        <dbReference type="ARBA" id="ARBA00047669"/>
    </source>
</evidence>
<dbReference type="GO" id="GO:0016020">
    <property type="term" value="C:membrane"/>
    <property type="evidence" value="ECO:0007669"/>
    <property type="project" value="InterPro"/>
</dbReference>
<evidence type="ECO:0000256" key="10">
    <source>
        <dbReference type="PIRSR" id="PIRSR601382-1"/>
    </source>
</evidence>
<dbReference type="EC" id="3.2.1.-" evidence="13"/>
<feature type="region of interest" description="Disordered" evidence="14">
    <location>
        <begin position="154"/>
        <end position="173"/>
    </location>
</feature>
<organism evidence="16 17">
    <name type="scientific">Tilletia horrida</name>
    <dbReference type="NCBI Taxonomy" id="155126"/>
    <lineage>
        <taxon>Eukaryota</taxon>
        <taxon>Fungi</taxon>
        <taxon>Dikarya</taxon>
        <taxon>Basidiomycota</taxon>
        <taxon>Ustilaginomycotina</taxon>
        <taxon>Exobasidiomycetes</taxon>
        <taxon>Tilletiales</taxon>
        <taxon>Tilletiaceae</taxon>
        <taxon>Tilletia</taxon>
    </lineage>
</organism>
<gene>
    <name evidence="16" type="primary">MNS1</name>
    <name evidence="16" type="ORF">OC842_006221</name>
</gene>
<dbReference type="GO" id="GO:0004571">
    <property type="term" value="F:mannosyl-oligosaccharide 1,2-alpha-mannosidase activity"/>
    <property type="evidence" value="ECO:0007669"/>
    <property type="project" value="UniProtKB-EC"/>
</dbReference>
<accession>A0AAN6JI68</accession>
<dbReference type="PANTHER" id="PTHR11742:SF55">
    <property type="entry name" value="ENDOPLASMIC RETICULUM MANNOSYL-OLIGOSACCHARIDE 1,2-ALPHA-MANNOSIDASE"/>
    <property type="match status" value="1"/>
</dbReference>
<comment type="cofactor">
    <cofactor evidence="1 11">
        <name>Ca(2+)</name>
        <dbReference type="ChEBI" id="CHEBI:29108"/>
    </cofactor>
</comment>
<keyword evidence="15" id="KW-1133">Transmembrane helix</keyword>
<evidence type="ECO:0000256" key="7">
    <source>
        <dbReference type="ARBA" id="ARBA00023157"/>
    </source>
</evidence>
<feature type="active site" description="Proton donor" evidence="10">
    <location>
        <position position="549"/>
    </location>
</feature>
<comment type="catalytic activity">
    <reaction evidence="8">
        <text>N(4)-(alpha-D-Man-(1-&gt;2)-alpha-D-Man-(1-&gt;2)-alpha-D-Man-(1-&gt;3)-[alpha-D-Man-(1-&gt;3)-[alpha-D-Man-(1-&gt;2)-alpha-D-Man-(1-&gt;6)]-alpha-D-Man-(1-&gt;6)]-beta-D-Man-(1-&gt;4)-beta-D-GlcNAc-(1-&gt;4)-beta-D-GlcNAc)-L-asparaginyl-[protein] (N-glucan mannose isomer 8A1,2,3B1,3) + 3 H2O = N(4)-(alpha-D-Man-(1-&gt;3)-[alpha-D-Man-(1-&gt;3)-[alpha-D-Man-(1-&gt;6)]-alpha-D-Man-(1-&gt;6)]-beta-D-Man-(1-&gt;4)-beta-D-GlcNAc-(1-&gt;4)-beta-D-GlcNAc)-L-asparaginyl-[protein] (N-glucan mannose isomer 5A1,2) + 3 beta-D-mannose</text>
        <dbReference type="Rhea" id="RHEA:56028"/>
        <dbReference type="Rhea" id="RHEA-COMP:14358"/>
        <dbReference type="Rhea" id="RHEA-COMP:14367"/>
        <dbReference type="ChEBI" id="CHEBI:15377"/>
        <dbReference type="ChEBI" id="CHEBI:28563"/>
        <dbReference type="ChEBI" id="CHEBI:59087"/>
        <dbReference type="ChEBI" id="CHEBI:60628"/>
        <dbReference type="EC" id="3.2.1.113"/>
    </reaction>
</comment>